<dbReference type="EC" id="3.2.1.4" evidence="3"/>
<organism evidence="10 11">
    <name type="scientific">Pisum sativum</name>
    <name type="common">Garden pea</name>
    <name type="synonym">Lathyrus oleraceus</name>
    <dbReference type="NCBI Taxonomy" id="3888"/>
    <lineage>
        <taxon>Eukaryota</taxon>
        <taxon>Viridiplantae</taxon>
        <taxon>Streptophyta</taxon>
        <taxon>Embryophyta</taxon>
        <taxon>Tracheophyta</taxon>
        <taxon>Spermatophyta</taxon>
        <taxon>Magnoliopsida</taxon>
        <taxon>eudicotyledons</taxon>
        <taxon>Gunneridae</taxon>
        <taxon>Pentapetalae</taxon>
        <taxon>rosids</taxon>
        <taxon>fabids</taxon>
        <taxon>Fabales</taxon>
        <taxon>Fabaceae</taxon>
        <taxon>Papilionoideae</taxon>
        <taxon>50 kb inversion clade</taxon>
        <taxon>NPAAA clade</taxon>
        <taxon>Hologalegina</taxon>
        <taxon>IRL clade</taxon>
        <taxon>Fabeae</taxon>
        <taxon>Lathyrus</taxon>
    </lineage>
</organism>
<sequence length="483" mass="54098">MELFNVGSTEGVELHVFDENGVERSDDVLKKGFRRVENLHGVTYKGRKGLGWEVFEMNGRRDLYAQTFFGKARNIDPVSREELFFIFSLFQSRPINFAAFLLTSLYRVANKVIENIYVDGTVTHIAIASGLCNQIALLTPCCGHDLIDIDHCMISRLVRREGPNEYNIVILSEDESPIPLAPEYHHTASSDTSSFSLDGSPPLGERHTELQTIQTYLTTLRTDLTTLQRDFMDYTNVMAEQMDHFSSLLPPVFTLKNLRTMFCLSLSFPAGCELHEGLGPASLKGSKKFIFVGLNVLVFKEVLDGYVKSFESYKTSVESFLCTLVPETSSLHIEYTPGGLIYRPGGSNLQHATSITFLGLVYANYLSHTSHTINYGNVQVSAQSLRKRDNIKVDNILGDNLLGLSYMVGYSNNYPQRIHQHISSLPSVNDHSQNIERHCHTMTTMKGQFTSTQQILNVHVGAIVGGLEEDDVYVDDRAPFVGV</sequence>
<feature type="domain" description="Glycoside hydrolase family 9" evidence="9">
    <location>
        <begin position="305"/>
        <end position="478"/>
    </location>
</feature>
<gene>
    <name evidence="10" type="ORF">KIW84_058388</name>
</gene>
<keyword evidence="6" id="KW-0119">Carbohydrate metabolism</keyword>
<name>A0A9D4X5R8_PEA</name>
<evidence type="ECO:0000256" key="3">
    <source>
        <dbReference type="ARBA" id="ARBA00012601"/>
    </source>
</evidence>
<evidence type="ECO:0000256" key="6">
    <source>
        <dbReference type="ARBA" id="ARBA00023277"/>
    </source>
</evidence>
<comment type="catalytic activity">
    <reaction evidence="1">
        <text>Endohydrolysis of (1-&gt;4)-beta-D-glucosidic linkages in cellulose, lichenin and cereal beta-D-glucans.</text>
        <dbReference type="EC" id="3.2.1.4"/>
    </reaction>
</comment>
<dbReference type="SUPFAM" id="SSF48208">
    <property type="entry name" value="Six-hairpin glycosidases"/>
    <property type="match status" value="1"/>
</dbReference>
<evidence type="ECO:0000256" key="7">
    <source>
        <dbReference type="ARBA" id="ARBA00023295"/>
    </source>
</evidence>
<comment type="similarity">
    <text evidence="2">Belongs to the glycosyl hydrolase 9 (cellulase E) family.</text>
</comment>
<evidence type="ECO:0000256" key="4">
    <source>
        <dbReference type="ARBA" id="ARBA00022801"/>
    </source>
</evidence>
<evidence type="ECO:0000256" key="8">
    <source>
        <dbReference type="ARBA" id="ARBA00023326"/>
    </source>
</evidence>
<dbReference type="InterPro" id="IPR001701">
    <property type="entry name" value="Glyco_hydro_9"/>
</dbReference>
<evidence type="ECO:0000256" key="5">
    <source>
        <dbReference type="ARBA" id="ARBA00023001"/>
    </source>
</evidence>
<reference evidence="10 11" key="1">
    <citation type="journal article" date="2022" name="Nat. Genet.">
        <title>Improved pea reference genome and pan-genome highlight genomic features and evolutionary characteristics.</title>
        <authorList>
            <person name="Yang T."/>
            <person name="Liu R."/>
            <person name="Luo Y."/>
            <person name="Hu S."/>
            <person name="Wang D."/>
            <person name="Wang C."/>
            <person name="Pandey M.K."/>
            <person name="Ge S."/>
            <person name="Xu Q."/>
            <person name="Li N."/>
            <person name="Li G."/>
            <person name="Huang Y."/>
            <person name="Saxena R.K."/>
            <person name="Ji Y."/>
            <person name="Li M."/>
            <person name="Yan X."/>
            <person name="He Y."/>
            <person name="Liu Y."/>
            <person name="Wang X."/>
            <person name="Xiang C."/>
            <person name="Varshney R.K."/>
            <person name="Ding H."/>
            <person name="Gao S."/>
            <person name="Zong X."/>
        </authorList>
    </citation>
    <scope>NUCLEOTIDE SEQUENCE [LARGE SCALE GENOMIC DNA]</scope>
    <source>
        <strain evidence="10 11">cv. Zhongwan 6</strain>
    </source>
</reference>
<dbReference type="Pfam" id="PF00759">
    <property type="entry name" value="Glyco_hydro_9"/>
    <property type="match status" value="1"/>
</dbReference>
<keyword evidence="8" id="KW-0624">Polysaccharide degradation</keyword>
<accession>A0A9D4X5R8</accession>
<proteinExistence type="inferred from homology"/>
<evidence type="ECO:0000313" key="10">
    <source>
        <dbReference type="EMBL" id="KAI5414228.1"/>
    </source>
</evidence>
<keyword evidence="5" id="KW-0136">Cellulose degradation</keyword>
<dbReference type="GO" id="GO:0030245">
    <property type="term" value="P:cellulose catabolic process"/>
    <property type="evidence" value="ECO:0007669"/>
    <property type="project" value="UniProtKB-KW"/>
</dbReference>
<dbReference type="Gramene" id="Psat05G0838800-T1">
    <property type="protein sequence ID" value="KAI5414228.1"/>
    <property type="gene ID" value="KIW84_058388"/>
</dbReference>
<keyword evidence="11" id="KW-1185">Reference proteome</keyword>
<evidence type="ECO:0000256" key="1">
    <source>
        <dbReference type="ARBA" id="ARBA00000966"/>
    </source>
</evidence>
<dbReference type="AlphaFoldDB" id="A0A9D4X5R8"/>
<dbReference type="Proteomes" id="UP001058974">
    <property type="component" value="Chromosome 5"/>
</dbReference>
<comment type="caution">
    <text evidence="10">The sequence shown here is derived from an EMBL/GenBank/DDBJ whole genome shotgun (WGS) entry which is preliminary data.</text>
</comment>
<keyword evidence="4" id="KW-0378">Hydrolase</keyword>
<protein>
    <recommendedName>
        <fullName evidence="3">cellulase</fullName>
        <ecNumber evidence="3">3.2.1.4</ecNumber>
    </recommendedName>
</protein>
<evidence type="ECO:0000259" key="9">
    <source>
        <dbReference type="Pfam" id="PF00759"/>
    </source>
</evidence>
<dbReference type="Gene3D" id="1.50.10.10">
    <property type="match status" value="1"/>
</dbReference>
<dbReference type="PANTHER" id="PTHR22298">
    <property type="entry name" value="ENDO-1,4-BETA-GLUCANASE"/>
    <property type="match status" value="1"/>
</dbReference>
<dbReference type="InterPro" id="IPR012341">
    <property type="entry name" value="6hp_glycosidase-like_sf"/>
</dbReference>
<keyword evidence="7" id="KW-0326">Glycosidase</keyword>
<dbReference type="InterPro" id="IPR008928">
    <property type="entry name" value="6-hairpin_glycosidase_sf"/>
</dbReference>
<evidence type="ECO:0000256" key="2">
    <source>
        <dbReference type="ARBA" id="ARBA00007072"/>
    </source>
</evidence>
<dbReference type="EMBL" id="JAMSHJ010000005">
    <property type="protein sequence ID" value="KAI5414228.1"/>
    <property type="molecule type" value="Genomic_DNA"/>
</dbReference>
<evidence type="ECO:0000313" key="11">
    <source>
        <dbReference type="Proteomes" id="UP001058974"/>
    </source>
</evidence>
<dbReference type="GO" id="GO:0008810">
    <property type="term" value="F:cellulase activity"/>
    <property type="evidence" value="ECO:0007669"/>
    <property type="project" value="UniProtKB-EC"/>
</dbReference>